<proteinExistence type="predicted"/>
<reference evidence="1" key="1">
    <citation type="submission" date="2021-02" db="EMBL/GenBank/DDBJ databases">
        <authorList>
            <consortium name="DOE Joint Genome Institute"/>
            <person name="Ahrendt S."/>
            <person name="Looney B.P."/>
            <person name="Miyauchi S."/>
            <person name="Morin E."/>
            <person name="Drula E."/>
            <person name="Courty P.E."/>
            <person name="Chicoki N."/>
            <person name="Fauchery L."/>
            <person name="Kohler A."/>
            <person name="Kuo A."/>
            <person name="Labutti K."/>
            <person name="Pangilinan J."/>
            <person name="Lipzen A."/>
            <person name="Riley R."/>
            <person name="Andreopoulos W."/>
            <person name="He G."/>
            <person name="Johnson J."/>
            <person name="Barry K.W."/>
            <person name="Grigoriev I.V."/>
            <person name="Nagy L."/>
            <person name="Hibbett D."/>
            <person name="Henrissat B."/>
            <person name="Matheny P.B."/>
            <person name="Labbe J."/>
            <person name="Martin F."/>
        </authorList>
    </citation>
    <scope>NUCLEOTIDE SEQUENCE</scope>
    <source>
        <strain evidence="1">FP105234-sp</strain>
    </source>
</reference>
<organism evidence="1 2">
    <name type="scientific">Auriscalpium vulgare</name>
    <dbReference type="NCBI Taxonomy" id="40419"/>
    <lineage>
        <taxon>Eukaryota</taxon>
        <taxon>Fungi</taxon>
        <taxon>Dikarya</taxon>
        <taxon>Basidiomycota</taxon>
        <taxon>Agaricomycotina</taxon>
        <taxon>Agaricomycetes</taxon>
        <taxon>Russulales</taxon>
        <taxon>Auriscalpiaceae</taxon>
        <taxon>Auriscalpium</taxon>
    </lineage>
</organism>
<dbReference type="EMBL" id="MU275995">
    <property type="protein sequence ID" value="KAI0044065.1"/>
    <property type="molecule type" value="Genomic_DNA"/>
</dbReference>
<name>A0ACB8RJF5_9AGAM</name>
<evidence type="ECO:0000313" key="1">
    <source>
        <dbReference type="EMBL" id="KAI0044065.1"/>
    </source>
</evidence>
<reference evidence="1" key="2">
    <citation type="journal article" date="2022" name="New Phytol.">
        <title>Evolutionary transition to the ectomycorrhizal habit in the genomes of a hyperdiverse lineage of mushroom-forming fungi.</title>
        <authorList>
            <person name="Looney B."/>
            <person name="Miyauchi S."/>
            <person name="Morin E."/>
            <person name="Drula E."/>
            <person name="Courty P.E."/>
            <person name="Kohler A."/>
            <person name="Kuo A."/>
            <person name="LaButti K."/>
            <person name="Pangilinan J."/>
            <person name="Lipzen A."/>
            <person name="Riley R."/>
            <person name="Andreopoulos W."/>
            <person name="He G."/>
            <person name="Johnson J."/>
            <person name="Nolan M."/>
            <person name="Tritt A."/>
            <person name="Barry K.W."/>
            <person name="Grigoriev I.V."/>
            <person name="Nagy L.G."/>
            <person name="Hibbett D."/>
            <person name="Henrissat B."/>
            <person name="Matheny P.B."/>
            <person name="Labbe J."/>
            <person name="Martin F.M."/>
        </authorList>
    </citation>
    <scope>NUCLEOTIDE SEQUENCE</scope>
    <source>
        <strain evidence="1">FP105234-sp</strain>
    </source>
</reference>
<sequence length="420" mass="46466">MHRGFLTSKNGDRRAKVPDLFAISPSTTACPPPPIVPIPAPLTLNPLLDWHDHPDAVNQAYQNNTLSIRYERIDIPDVEGGSHIITAGVYTTRDQTTLSSHSWKPLDRSAAGRYEIRETEGAGKSMFSLDRHEPGGLIACERPLMITSLTWLGSDEKDAPSTMEGTFAHMPEETRHIFLSLHRGPPTARSPALAITMTNAYILKRVPGSIDECAGVFNDISRINHSCVPNAVFRWDGDSLTFEIRALRPIAPGEEVTLSYVHACALYDERRSDLQQRYGFTCTCSSCSLAPAERFVDDQVRSAAEHMTSAKVRVTSASALRDTKEALGIARRIRAAGLFHPFVWDRIAATLVAAACAWGERARAVRWARVAAQAARMQIGTDGGWEAVAAAPEQTEWWRSVKLPEPRPLPHERDSVRWSI</sequence>
<keyword evidence="2" id="KW-1185">Reference proteome</keyword>
<gene>
    <name evidence="1" type="ORF">FA95DRAFT_1523413</name>
</gene>
<evidence type="ECO:0000313" key="2">
    <source>
        <dbReference type="Proteomes" id="UP000814033"/>
    </source>
</evidence>
<comment type="caution">
    <text evidence="1">The sequence shown here is derived from an EMBL/GenBank/DDBJ whole genome shotgun (WGS) entry which is preliminary data.</text>
</comment>
<protein>
    <submittedName>
        <fullName evidence="1">SET domain-containing protein</fullName>
    </submittedName>
</protein>
<accession>A0ACB8RJF5</accession>
<dbReference type="Proteomes" id="UP000814033">
    <property type="component" value="Unassembled WGS sequence"/>
</dbReference>